<dbReference type="InterPro" id="IPR011650">
    <property type="entry name" value="Peptidase_M20_dimer"/>
</dbReference>
<organism evidence="6">
    <name type="scientific">freshwater metagenome</name>
    <dbReference type="NCBI Taxonomy" id="449393"/>
    <lineage>
        <taxon>unclassified sequences</taxon>
        <taxon>metagenomes</taxon>
        <taxon>ecological metagenomes</taxon>
    </lineage>
</organism>
<sequence>MTTALASANALLPKMVESVHLLVSTESPTSDLAACAHIAEVAAKLTSEWLGSPARVEEHDGCPVVRWGPQHPEILLLGHLDTVWPVGTLSRLPSQLIDDQLTGPGVFDMKAGIVQALAAVSILIEEGANVGAVGILLTSDEETGSRASRKVIASALTSATAVLVFEPSADGALKTERKGTSWYRIKFHGRAAHAGLDPERGVNATVEAAAFVMATQSWGNQDAGTTVTPTLLNSGTTANTVPFLAELTLDVRAWSAGEQQRVDSCVRTWQGTHPEARIEIDGGIDRPPLELSASADLFAIAQQVAQQLGLSELRSCAVGGASDGNLTAAAGIPTLDGLGAVGDGAHADHEWASFSAMAERAALTAGIILAALNGEIND</sequence>
<dbReference type="InterPro" id="IPR036264">
    <property type="entry name" value="Bact_exopeptidase_dim_dom"/>
</dbReference>
<evidence type="ECO:0000259" key="5">
    <source>
        <dbReference type="Pfam" id="PF07687"/>
    </source>
</evidence>
<reference evidence="6" key="1">
    <citation type="submission" date="2020-05" db="EMBL/GenBank/DDBJ databases">
        <authorList>
            <person name="Chiriac C."/>
            <person name="Salcher M."/>
            <person name="Ghai R."/>
            <person name="Kavagutti S V."/>
        </authorList>
    </citation>
    <scope>NUCLEOTIDE SEQUENCE</scope>
</reference>
<accession>A0A6J6QBK9</accession>
<dbReference type="Pfam" id="PF07687">
    <property type="entry name" value="M20_dimer"/>
    <property type="match status" value="1"/>
</dbReference>
<dbReference type="Pfam" id="PF01546">
    <property type="entry name" value="Peptidase_M20"/>
    <property type="match status" value="1"/>
</dbReference>
<dbReference type="PANTHER" id="PTHR43808">
    <property type="entry name" value="ACETYLORNITHINE DEACETYLASE"/>
    <property type="match status" value="1"/>
</dbReference>
<dbReference type="Gene3D" id="3.40.630.10">
    <property type="entry name" value="Zn peptidases"/>
    <property type="match status" value="1"/>
</dbReference>
<keyword evidence="4" id="KW-0862">Zinc</keyword>
<dbReference type="PIRSF" id="PIRSF037238">
    <property type="entry name" value="Carboxypeptidase_G2"/>
    <property type="match status" value="1"/>
</dbReference>
<keyword evidence="2" id="KW-0479">Metal-binding</keyword>
<dbReference type="SUPFAM" id="SSF55031">
    <property type="entry name" value="Bacterial exopeptidase dimerisation domain"/>
    <property type="match status" value="1"/>
</dbReference>
<dbReference type="PANTHER" id="PTHR43808:SF9">
    <property type="entry name" value="BLL0789 PROTEIN"/>
    <property type="match status" value="1"/>
</dbReference>
<evidence type="ECO:0000256" key="1">
    <source>
        <dbReference type="ARBA" id="ARBA00001947"/>
    </source>
</evidence>
<comment type="cofactor">
    <cofactor evidence="1">
        <name>Zn(2+)</name>
        <dbReference type="ChEBI" id="CHEBI:29105"/>
    </cofactor>
</comment>
<dbReference type="AlphaFoldDB" id="A0A6J6QBK9"/>
<evidence type="ECO:0000313" key="6">
    <source>
        <dbReference type="EMBL" id="CAB4708349.1"/>
    </source>
</evidence>
<gene>
    <name evidence="6" type="ORF">UFOPK2625_00866</name>
</gene>
<dbReference type="InterPro" id="IPR017150">
    <property type="entry name" value="Pept_M20_glutamate_carboxypep"/>
</dbReference>
<dbReference type="EMBL" id="CAEZXZ010000124">
    <property type="protein sequence ID" value="CAB4708349.1"/>
    <property type="molecule type" value="Genomic_DNA"/>
</dbReference>
<name>A0A6J6QBK9_9ZZZZ</name>
<dbReference type="InterPro" id="IPR001261">
    <property type="entry name" value="ArgE/DapE_CS"/>
</dbReference>
<keyword evidence="3" id="KW-0378">Hydrolase</keyword>
<evidence type="ECO:0000256" key="2">
    <source>
        <dbReference type="ARBA" id="ARBA00022723"/>
    </source>
</evidence>
<evidence type="ECO:0000256" key="4">
    <source>
        <dbReference type="ARBA" id="ARBA00022833"/>
    </source>
</evidence>
<dbReference type="PROSITE" id="PS00758">
    <property type="entry name" value="ARGE_DAPE_CPG2_1"/>
    <property type="match status" value="1"/>
</dbReference>
<dbReference type="InterPro" id="IPR050072">
    <property type="entry name" value="Peptidase_M20A"/>
</dbReference>
<evidence type="ECO:0000256" key="3">
    <source>
        <dbReference type="ARBA" id="ARBA00022801"/>
    </source>
</evidence>
<proteinExistence type="predicted"/>
<dbReference type="Gene3D" id="3.30.70.360">
    <property type="match status" value="1"/>
</dbReference>
<dbReference type="GO" id="GO:0016787">
    <property type="term" value="F:hydrolase activity"/>
    <property type="evidence" value="ECO:0007669"/>
    <property type="project" value="UniProtKB-KW"/>
</dbReference>
<protein>
    <submittedName>
        <fullName evidence="6">Unannotated protein</fullName>
    </submittedName>
</protein>
<feature type="domain" description="Peptidase M20 dimerisation" evidence="5">
    <location>
        <begin position="175"/>
        <end position="259"/>
    </location>
</feature>
<dbReference type="GO" id="GO:0046872">
    <property type="term" value="F:metal ion binding"/>
    <property type="evidence" value="ECO:0007669"/>
    <property type="project" value="UniProtKB-KW"/>
</dbReference>
<dbReference type="SUPFAM" id="SSF53187">
    <property type="entry name" value="Zn-dependent exopeptidases"/>
    <property type="match status" value="1"/>
</dbReference>
<dbReference type="InterPro" id="IPR002933">
    <property type="entry name" value="Peptidase_M20"/>
</dbReference>